<evidence type="ECO:0000259" key="3">
    <source>
        <dbReference type="Pfam" id="PF05532"/>
    </source>
</evidence>
<evidence type="ECO:0000256" key="2">
    <source>
        <dbReference type="SAM" id="MobiDB-lite"/>
    </source>
</evidence>
<sequence length="55" mass="6234">MNEYKAKGKIDQLKGEAKKQWGKLTDNHSKEDEGKFDKVKGKVKEGIGKLEDKLS</sequence>
<evidence type="ECO:0000256" key="1">
    <source>
        <dbReference type="ARBA" id="ARBA00009129"/>
    </source>
</evidence>
<dbReference type="InterPro" id="IPR008462">
    <property type="entry name" value="CsbD"/>
</dbReference>
<dbReference type="Proteomes" id="UP001342826">
    <property type="component" value="Unassembled WGS sequence"/>
</dbReference>
<protein>
    <submittedName>
        <fullName evidence="4">CsbD family protein</fullName>
    </submittedName>
</protein>
<evidence type="ECO:0000313" key="5">
    <source>
        <dbReference type="Proteomes" id="UP001342826"/>
    </source>
</evidence>
<dbReference type="RefSeq" id="WP_066233988.1">
    <property type="nucleotide sequence ID" value="NZ_JARTFQ010000010.1"/>
</dbReference>
<keyword evidence="5" id="KW-1185">Reference proteome</keyword>
<feature type="domain" description="CsbD-like" evidence="3">
    <location>
        <begin position="5"/>
        <end position="54"/>
    </location>
</feature>
<dbReference type="EMBL" id="JARTFS010000004">
    <property type="protein sequence ID" value="MED4400569.1"/>
    <property type="molecule type" value="Genomic_DNA"/>
</dbReference>
<dbReference type="Pfam" id="PF05532">
    <property type="entry name" value="CsbD"/>
    <property type="match status" value="1"/>
</dbReference>
<accession>A0ABU6NWC0</accession>
<organism evidence="4 5">
    <name type="scientific">Metabacillus fastidiosus</name>
    <dbReference type="NCBI Taxonomy" id="1458"/>
    <lineage>
        <taxon>Bacteria</taxon>
        <taxon>Bacillati</taxon>
        <taxon>Bacillota</taxon>
        <taxon>Bacilli</taxon>
        <taxon>Bacillales</taxon>
        <taxon>Bacillaceae</taxon>
        <taxon>Metabacillus</taxon>
    </lineage>
</organism>
<evidence type="ECO:0000313" key="4">
    <source>
        <dbReference type="EMBL" id="MED4400569.1"/>
    </source>
</evidence>
<dbReference type="SUPFAM" id="SSF69047">
    <property type="entry name" value="Hypothetical protein YjbJ"/>
    <property type="match status" value="1"/>
</dbReference>
<comment type="similarity">
    <text evidence="1">Belongs to the UPF0337 (CsbD) family.</text>
</comment>
<dbReference type="Gene3D" id="1.10.1470.10">
    <property type="entry name" value="YjbJ"/>
    <property type="match status" value="1"/>
</dbReference>
<dbReference type="GeneID" id="301142656"/>
<gene>
    <name evidence="4" type="ORF">P9271_04390</name>
</gene>
<dbReference type="InterPro" id="IPR036629">
    <property type="entry name" value="YjbJ_sf"/>
</dbReference>
<reference evidence="4 5" key="1">
    <citation type="submission" date="2023-03" db="EMBL/GenBank/DDBJ databases">
        <title>Bacillus Genome Sequencing.</title>
        <authorList>
            <person name="Dunlap C."/>
        </authorList>
    </citation>
    <scope>NUCLEOTIDE SEQUENCE [LARGE SCALE GENOMIC DNA]</scope>
    <source>
        <strain evidence="4 5">NRS-1717</strain>
    </source>
</reference>
<feature type="region of interest" description="Disordered" evidence="2">
    <location>
        <begin position="15"/>
        <end position="37"/>
    </location>
</feature>
<name>A0ABU6NWC0_9BACI</name>
<proteinExistence type="inferred from homology"/>
<comment type="caution">
    <text evidence="4">The sequence shown here is derived from an EMBL/GenBank/DDBJ whole genome shotgun (WGS) entry which is preliminary data.</text>
</comment>